<dbReference type="Gene3D" id="3.30.2010.10">
    <property type="entry name" value="Metalloproteases ('zincins'), catalytic domain"/>
    <property type="match status" value="1"/>
</dbReference>
<keyword evidence="3" id="KW-1185">Reference proteome</keyword>
<feature type="domain" description="YgjP-like metallopeptidase" evidence="1">
    <location>
        <begin position="113"/>
        <end position="187"/>
    </location>
</feature>
<organism evidence="2 3">
    <name type="scientific">Brooklawnia cerclae</name>
    <dbReference type="NCBI Taxonomy" id="349934"/>
    <lineage>
        <taxon>Bacteria</taxon>
        <taxon>Bacillati</taxon>
        <taxon>Actinomycetota</taxon>
        <taxon>Actinomycetes</taxon>
        <taxon>Propionibacteriales</taxon>
        <taxon>Propionibacteriaceae</taxon>
        <taxon>Brooklawnia</taxon>
    </lineage>
</organism>
<accession>A0ABX0SHZ7</accession>
<evidence type="ECO:0000313" key="3">
    <source>
        <dbReference type="Proteomes" id="UP000749311"/>
    </source>
</evidence>
<evidence type="ECO:0000259" key="1">
    <source>
        <dbReference type="Pfam" id="PF01863"/>
    </source>
</evidence>
<dbReference type="RefSeq" id="WP_167165387.1">
    <property type="nucleotide sequence ID" value="NZ_BAAAOO010000002.1"/>
</dbReference>
<name>A0ABX0SHZ7_9ACTN</name>
<dbReference type="Proteomes" id="UP000749311">
    <property type="component" value="Unassembled WGS sequence"/>
</dbReference>
<dbReference type="InterPro" id="IPR053136">
    <property type="entry name" value="UTP_pyrophosphatase-like"/>
</dbReference>
<gene>
    <name evidence="2" type="ORF">FB473_001021</name>
</gene>
<dbReference type="EMBL" id="JAAMOZ010000001">
    <property type="protein sequence ID" value="NIH56376.1"/>
    <property type="molecule type" value="Genomic_DNA"/>
</dbReference>
<dbReference type="PANTHER" id="PTHR30399">
    <property type="entry name" value="UNCHARACTERIZED PROTEIN YGJP"/>
    <property type="match status" value="1"/>
</dbReference>
<dbReference type="Pfam" id="PF01863">
    <property type="entry name" value="YgjP-like"/>
    <property type="match status" value="1"/>
</dbReference>
<proteinExistence type="predicted"/>
<evidence type="ECO:0000313" key="2">
    <source>
        <dbReference type="EMBL" id="NIH56376.1"/>
    </source>
</evidence>
<protein>
    <recommendedName>
        <fullName evidence="1">YgjP-like metallopeptidase domain-containing protein</fullName>
    </recommendedName>
</protein>
<dbReference type="InterPro" id="IPR002725">
    <property type="entry name" value="YgjP-like_metallopeptidase"/>
</dbReference>
<dbReference type="CDD" id="cd07344">
    <property type="entry name" value="M48_yhfN_like"/>
    <property type="match status" value="1"/>
</dbReference>
<comment type="caution">
    <text evidence="2">The sequence shown here is derived from an EMBL/GenBank/DDBJ whole genome shotgun (WGS) entry which is preliminary data.</text>
</comment>
<sequence length="206" mass="23117">MATHRRRRPVTENLPTRELTLPASLPPGVSRVEVRRSARRRKTVSARVEGDTAVLLLPDGMSRADEQRWVTTMVARLASRRHRAPGSDDELAARAAIVARRHLEPAVGQALRPTSVRWVTTMNQRWASCSTDAGTIRVSHRLQQMPDWVLDYVLAHELVHLLVPDHGPRFQELLAHYPQAERARGYLEGWSAASGRGCAEPEGDFD</sequence>
<dbReference type="PANTHER" id="PTHR30399:SF1">
    <property type="entry name" value="UTP PYROPHOSPHATASE"/>
    <property type="match status" value="1"/>
</dbReference>
<reference evidence="2 3" key="1">
    <citation type="submission" date="2020-02" db="EMBL/GenBank/DDBJ databases">
        <title>Sequencing the genomes of 1000 actinobacteria strains.</title>
        <authorList>
            <person name="Klenk H.-P."/>
        </authorList>
    </citation>
    <scope>NUCLEOTIDE SEQUENCE [LARGE SCALE GENOMIC DNA]</scope>
    <source>
        <strain evidence="2 3">DSM 19609</strain>
    </source>
</reference>